<keyword evidence="14" id="KW-1185">Reference proteome</keyword>
<feature type="active site" description="Charge relay system" evidence="9">
    <location>
        <position position="365"/>
    </location>
</feature>
<dbReference type="SUPFAM" id="SSF53474">
    <property type="entry name" value="alpha/beta-Hydrolases"/>
    <property type="match status" value="1"/>
</dbReference>
<evidence type="ECO:0000256" key="8">
    <source>
        <dbReference type="ARBA" id="ARBA00022825"/>
    </source>
</evidence>
<dbReference type="EMBL" id="JAAXPM010000009">
    <property type="protein sequence ID" value="NKY67301.1"/>
    <property type="molecule type" value="Genomic_DNA"/>
</dbReference>
<comment type="caution">
    <text evidence="12">The sequence shown here is derived from an EMBL/GenBank/DDBJ whole genome shotgun (WGS) entry which is preliminary data.</text>
</comment>
<dbReference type="InterPro" id="IPR008979">
    <property type="entry name" value="Galactose-bd-like_sf"/>
</dbReference>
<dbReference type="RefSeq" id="WP_074427693.1">
    <property type="nucleotide sequence ID" value="NZ_BJEG01000010.1"/>
</dbReference>
<dbReference type="GO" id="GO:0006508">
    <property type="term" value="P:proteolysis"/>
    <property type="evidence" value="ECO:0007669"/>
    <property type="project" value="UniProtKB-KW"/>
</dbReference>
<evidence type="ECO:0000256" key="9">
    <source>
        <dbReference type="HAMAP-Rule" id="MF_00698"/>
    </source>
</evidence>
<dbReference type="Proteomes" id="UP000182448">
    <property type="component" value="Unassembled WGS sequence"/>
</dbReference>
<dbReference type="SMART" id="SM00939">
    <property type="entry name" value="PepX_C"/>
    <property type="match status" value="1"/>
</dbReference>
<protein>
    <recommendedName>
        <fullName evidence="9">Xaa-Pro dipeptidyl-peptidase</fullName>
        <ecNumber evidence="9">3.4.14.11</ecNumber>
    </recommendedName>
    <alternativeName>
        <fullName evidence="9">X-Pro dipeptidyl-peptidase</fullName>
    </alternativeName>
    <alternativeName>
        <fullName evidence="9">X-prolyl-dipeptidyl aminopeptidase</fullName>
        <shortName evidence="9">X-PDAP</shortName>
    </alternativeName>
</protein>
<dbReference type="InterPro" id="IPR013736">
    <property type="entry name" value="Xaa-Pro_dipept_C"/>
</dbReference>
<dbReference type="InterPro" id="IPR008252">
    <property type="entry name" value="Pept_S15_Xpro"/>
</dbReference>
<keyword evidence="8 9" id="KW-0720">Serine protease</keyword>
<keyword evidence="6 9" id="KW-0645">Protease</keyword>
<evidence type="ECO:0000259" key="11">
    <source>
        <dbReference type="SMART" id="SM00940"/>
    </source>
</evidence>
<dbReference type="Gene3D" id="2.60.120.260">
    <property type="entry name" value="Galactose-binding domain-like"/>
    <property type="match status" value="1"/>
</dbReference>
<feature type="active site" description="Charge relay system" evidence="9">
    <location>
        <position position="485"/>
    </location>
</feature>
<dbReference type="GO" id="GO:0004177">
    <property type="term" value="F:aminopeptidase activity"/>
    <property type="evidence" value="ECO:0007669"/>
    <property type="project" value="UniProtKB-KW"/>
</dbReference>
<sequence>MKINQFGIIETTFEQKITELTAIGFYDATIKLAAQQGPMALFAALMKQAAITTAVKTNFSDYMVNENQDLADFLTTRTALTMQEFDSVALQLLQFTENVDYTLAEPVKGIKALGLPLADIPGTWSTNDLLSAWYDLMTTHTKNGLQFIDLLASHGYFKTTNESLFFNGKAMVTFDTKTLKKEVVYVETDLDTDNDGMKDLVRVDIIRPTTNQLVPVLFTASPYYQGTNDAISDKNMHQVNVPLERKRPNHVTYDEISYQAAPTKELASHKKTGETAVASKTFYPTSHVDLNNYFLSRGFAVVYSSGVGTRDSDGMQDTGSPEQVASMQAVIEWLAGNRRAFTDKTSGVMIKATWSNGKVAMTGKSYLGTLATAVATTGVAGLETVISEAAISDWYQYYRDNGLTIAPGGFPGEDMDVLAELVYSRMQDAGDWHRTKTQWQQKQAKTVQEMDRAGGNYNSYWDARNYLKNVANIKADVIMVQGLNDWNVKPRQVFRLYQKLQELNVVKKLYLHQGQHIYINNNRSLDFSDQMNLWLSYKLYDVNNQATTQLPDITWQNNQQPDTWQIKASWGQTTPTAISLANVQTPVSYTDQQTRQAYATYSQDYQTWRSLMMNREKHDLDHARIMFLQPKQTQDLLIDGEVSLQLRMKSSSNIGLVSAMLVDYGLEQRLTTKPVPQGKQIDRGKNWQPTSLVEFGLAKSTPFKMITIGHMNMQNRENPWRVNDLRPREYVDLTLTLQPTLYQLTAGHQLGVVIYGTDFEMTVRGNQNITYTIDTKHSQLLVPIVTVADAKINGKK</sequence>
<comment type="subunit">
    <text evidence="4 9">Homodimer.</text>
</comment>
<feature type="domain" description="Xaa-Pro dipeptidyl-peptidase C-terminal" evidence="10">
    <location>
        <begin position="532"/>
        <end position="781"/>
    </location>
</feature>
<dbReference type="Proteomes" id="UP000585749">
    <property type="component" value="Unassembled WGS sequence"/>
</dbReference>
<dbReference type="SMART" id="SM00940">
    <property type="entry name" value="PepX_N"/>
    <property type="match status" value="1"/>
</dbReference>
<proteinExistence type="inferred from homology"/>
<evidence type="ECO:0000313" key="12">
    <source>
        <dbReference type="EMBL" id="NKY67301.1"/>
    </source>
</evidence>
<gene>
    <name evidence="9" type="primary">pepX</name>
    <name evidence="13" type="ORF">GA0061075_11136</name>
    <name evidence="12" type="ORF">HF960_06435</name>
</gene>
<reference evidence="12 15" key="2">
    <citation type="submission" date="2020-04" db="EMBL/GenBank/DDBJ databases">
        <title>MicrobeNet Type strains.</title>
        <authorList>
            <person name="Nicholson A.C."/>
        </authorList>
    </citation>
    <scope>NUCLEOTIDE SEQUENCE [LARGE SCALE GENOMIC DNA]</scope>
    <source>
        <strain evidence="12 15">CCUG 33494</strain>
    </source>
</reference>
<dbReference type="SUPFAM" id="SSF81761">
    <property type="entry name" value="X-Prolyl dipeptidyl aminopeptidase PepX, N-terminal domain"/>
    <property type="match status" value="1"/>
</dbReference>
<comment type="similarity">
    <text evidence="3 9">Belongs to the peptidase S15 family.</text>
</comment>
<dbReference type="PRINTS" id="PR00923">
    <property type="entry name" value="LACTOPTASE"/>
</dbReference>
<keyword evidence="9" id="KW-0963">Cytoplasm</keyword>
<comment type="catalytic activity">
    <reaction evidence="1 9">
        <text>Hydrolyzes Xaa-Pro-|- bonds to release unblocked, N-terminal dipeptides from substrates including Ala-Pro-|-p-nitroanilide and (sequentially) Tyr-Pro-|-Phe-Pro-|-Gly-Pro-|-Ile.</text>
        <dbReference type="EC" id="3.4.14.11"/>
    </reaction>
</comment>
<evidence type="ECO:0000313" key="13">
    <source>
        <dbReference type="EMBL" id="SCC02559.1"/>
    </source>
</evidence>
<dbReference type="HAMAP" id="MF_00698">
    <property type="entry name" value="Aminopeptidase_S15"/>
    <property type="match status" value="1"/>
</dbReference>
<dbReference type="SUPFAM" id="SSF49785">
    <property type="entry name" value="Galactose-binding domain-like"/>
    <property type="match status" value="1"/>
</dbReference>
<name>A0A4Y4G1R5_WEIHE</name>
<dbReference type="GO" id="GO:0005737">
    <property type="term" value="C:cytoplasm"/>
    <property type="evidence" value="ECO:0007669"/>
    <property type="project" value="UniProtKB-SubCell"/>
</dbReference>
<dbReference type="InterPro" id="IPR036313">
    <property type="entry name" value="PepX_N_dom_sf"/>
</dbReference>
<dbReference type="OrthoDB" id="319764at2"/>
<dbReference type="Pfam" id="PF02129">
    <property type="entry name" value="Peptidase_S15"/>
    <property type="match status" value="1"/>
</dbReference>
<dbReference type="InterPro" id="IPR015251">
    <property type="entry name" value="PepX_N_dom"/>
</dbReference>
<keyword evidence="7 9" id="KW-0378">Hydrolase</keyword>
<evidence type="ECO:0000259" key="10">
    <source>
        <dbReference type="SMART" id="SM00939"/>
    </source>
</evidence>
<dbReference type="GO" id="GO:0008239">
    <property type="term" value="F:dipeptidyl-peptidase activity"/>
    <property type="evidence" value="ECO:0007669"/>
    <property type="project" value="UniProtKB-UniRule"/>
</dbReference>
<dbReference type="Pfam" id="PF08530">
    <property type="entry name" value="PepX_C"/>
    <property type="match status" value="1"/>
</dbReference>
<dbReference type="EC" id="3.4.14.11" evidence="9"/>
<organism evidence="12 15">
    <name type="scientific">Weissella hellenica</name>
    <dbReference type="NCBI Taxonomy" id="46256"/>
    <lineage>
        <taxon>Bacteria</taxon>
        <taxon>Bacillati</taxon>
        <taxon>Bacillota</taxon>
        <taxon>Bacilli</taxon>
        <taxon>Lactobacillales</taxon>
        <taxon>Lactobacillaceae</taxon>
        <taxon>Weissella</taxon>
    </lineage>
</organism>
<keyword evidence="5 9" id="KW-0031">Aminopeptidase</keyword>
<comment type="function">
    <text evidence="2 9">Removes N-terminal dipeptides sequentially from polypeptides having unsubstituted N-termini provided that the penultimate residue is proline.</text>
</comment>
<dbReference type="Gene3D" id="3.40.50.1820">
    <property type="entry name" value="alpha/beta hydrolase"/>
    <property type="match status" value="1"/>
</dbReference>
<evidence type="ECO:0000256" key="5">
    <source>
        <dbReference type="ARBA" id="ARBA00022438"/>
    </source>
</evidence>
<dbReference type="GO" id="GO:0008236">
    <property type="term" value="F:serine-type peptidase activity"/>
    <property type="evidence" value="ECO:0007669"/>
    <property type="project" value="UniProtKB-KW"/>
</dbReference>
<feature type="active site" description="Charge relay system" evidence="9">
    <location>
        <position position="516"/>
    </location>
</feature>
<evidence type="ECO:0000256" key="6">
    <source>
        <dbReference type="ARBA" id="ARBA00022670"/>
    </source>
</evidence>
<accession>A0A4Y4G1R5</accession>
<evidence type="ECO:0000256" key="7">
    <source>
        <dbReference type="ARBA" id="ARBA00022801"/>
    </source>
</evidence>
<dbReference type="InterPro" id="IPR000383">
    <property type="entry name" value="Xaa-Pro-like_dom"/>
</dbReference>
<dbReference type="Pfam" id="PF09168">
    <property type="entry name" value="PepX_N"/>
    <property type="match status" value="1"/>
</dbReference>
<dbReference type="NCBIfam" id="NF003781">
    <property type="entry name" value="PRK05371.1-2"/>
    <property type="match status" value="1"/>
</dbReference>
<comment type="subcellular location">
    <subcellularLocation>
        <location evidence="9">Cytoplasm</location>
    </subcellularLocation>
</comment>
<evidence type="ECO:0000256" key="1">
    <source>
        <dbReference type="ARBA" id="ARBA00000123"/>
    </source>
</evidence>
<evidence type="ECO:0000256" key="4">
    <source>
        <dbReference type="ARBA" id="ARBA00011738"/>
    </source>
</evidence>
<dbReference type="InterPro" id="IPR029058">
    <property type="entry name" value="AB_hydrolase_fold"/>
</dbReference>
<evidence type="ECO:0000256" key="2">
    <source>
        <dbReference type="ARBA" id="ARBA00003997"/>
    </source>
</evidence>
<evidence type="ECO:0000313" key="15">
    <source>
        <dbReference type="Proteomes" id="UP000585749"/>
    </source>
</evidence>
<feature type="domain" description="X-Prolyl dipeptidyl aminopeptidase PepX N-terminal" evidence="11">
    <location>
        <begin position="1"/>
        <end position="156"/>
    </location>
</feature>
<dbReference type="Gene3D" id="1.10.246.70">
    <property type="match status" value="1"/>
</dbReference>
<dbReference type="AlphaFoldDB" id="A0A4Y4G1R5"/>
<reference evidence="13 14" key="1">
    <citation type="submission" date="2016-08" db="EMBL/GenBank/DDBJ databases">
        <authorList>
            <person name="Varghese N."/>
            <person name="Submissions Spin"/>
        </authorList>
    </citation>
    <scope>NUCLEOTIDE SEQUENCE [LARGE SCALE GENOMIC DNA]</scope>
    <source>
        <strain evidence="13 14">R-53116</strain>
    </source>
</reference>
<dbReference type="EMBL" id="FMAW01000011">
    <property type="protein sequence ID" value="SCC02559.1"/>
    <property type="molecule type" value="Genomic_DNA"/>
</dbReference>
<evidence type="ECO:0000256" key="3">
    <source>
        <dbReference type="ARBA" id="ARBA00010819"/>
    </source>
</evidence>
<evidence type="ECO:0000313" key="14">
    <source>
        <dbReference type="Proteomes" id="UP000182448"/>
    </source>
</evidence>